<dbReference type="EMBL" id="JARBHB010000004">
    <property type="protein sequence ID" value="KAJ8886502.1"/>
    <property type="molecule type" value="Genomic_DNA"/>
</dbReference>
<comment type="caution">
    <text evidence="1">The sequence shown here is derived from an EMBL/GenBank/DDBJ whole genome shotgun (WGS) entry which is preliminary data.</text>
</comment>
<name>A0ABQ9HQ45_9NEOP</name>
<evidence type="ECO:0000313" key="2">
    <source>
        <dbReference type="Proteomes" id="UP001159363"/>
    </source>
</evidence>
<sequence>MFVSVAENVPVKESVAVNCETADNEERENYYHDLNEVSAQDKEALKYIAGYVAQFSSDQSLKHSPSSTLEVRSTIIF</sequence>
<reference evidence="1 2" key="1">
    <citation type="submission" date="2023-02" db="EMBL/GenBank/DDBJ databases">
        <title>LHISI_Scaffold_Assembly.</title>
        <authorList>
            <person name="Stuart O.P."/>
            <person name="Cleave R."/>
            <person name="Magrath M.J.L."/>
            <person name="Mikheyev A.S."/>
        </authorList>
    </citation>
    <scope>NUCLEOTIDE SEQUENCE [LARGE SCALE GENOMIC DNA]</scope>
    <source>
        <strain evidence="1">Daus_M_001</strain>
        <tissue evidence="1">Leg muscle</tissue>
    </source>
</reference>
<keyword evidence="2" id="KW-1185">Reference proteome</keyword>
<protein>
    <submittedName>
        <fullName evidence="1">Uncharacterized protein</fullName>
    </submittedName>
</protein>
<dbReference type="Proteomes" id="UP001159363">
    <property type="component" value="Chromosome X"/>
</dbReference>
<organism evidence="1 2">
    <name type="scientific">Dryococelus australis</name>
    <dbReference type="NCBI Taxonomy" id="614101"/>
    <lineage>
        <taxon>Eukaryota</taxon>
        <taxon>Metazoa</taxon>
        <taxon>Ecdysozoa</taxon>
        <taxon>Arthropoda</taxon>
        <taxon>Hexapoda</taxon>
        <taxon>Insecta</taxon>
        <taxon>Pterygota</taxon>
        <taxon>Neoptera</taxon>
        <taxon>Polyneoptera</taxon>
        <taxon>Phasmatodea</taxon>
        <taxon>Verophasmatodea</taxon>
        <taxon>Anareolatae</taxon>
        <taxon>Phasmatidae</taxon>
        <taxon>Eurycanthinae</taxon>
        <taxon>Dryococelus</taxon>
    </lineage>
</organism>
<gene>
    <name evidence="1" type="ORF">PR048_012713</name>
</gene>
<accession>A0ABQ9HQ45</accession>
<evidence type="ECO:0000313" key="1">
    <source>
        <dbReference type="EMBL" id="KAJ8886502.1"/>
    </source>
</evidence>
<proteinExistence type="predicted"/>